<dbReference type="Pfam" id="PF00096">
    <property type="entry name" value="zf-C2H2"/>
    <property type="match status" value="6"/>
</dbReference>
<dbReference type="Gene3D" id="3.30.160.60">
    <property type="entry name" value="Classic Zinc Finger"/>
    <property type="match status" value="6"/>
</dbReference>
<dbReference type="FunFam" id="3.30.160.60:FF:000125">
    <property type="entry name" value="Putative zinc finger protein 143"/>
    <property type="match status" value="1"/>
</dbReference>
<sequence length="552" mass="59137">MEDDTSSSGPTTRTVGFNEYLYDSLDNTTFGQQIFSTKDGIFDDSADGQNASEDLGIFIEDHENENAGYIQHTISADQICMQINPGNSPMPKNPTHATLTIQSLNQETRKREIKRFRCNYEGCKRTYSTAGNLKTHQKTHTGEYTFVCTQEGCGKAFLTSYSLKIHFRVHTNERPYECHVTGCEKTFNTLYRLKAHQRIHTGETFNCGQDGCVKIFTTLSDLKKHTRTHTGEKPYRCDTDGCGKSFAASHHLKTHIRTHTGEKPYLCTQDGCQKTFTTQYSLKTHVARHDRPHGEEGQVVTFHLDGLDVDPDEQLEAALDCEADDGTAHLLLNTMVGTAAAEPPAAPQGTTLVSVPIQAVDVNNAALRAYAMIPLDIVSGGPGQGDASAKVAQVLLPRTLTVDVATQVTEQQSTAGVVANLVPDIAGAVPAVVPTGVSTVVPTVVTTGVSTVVSTAVPTMVPTGVPPTVPTAMCIDSVDILGISTTQADICSCPDKQECEKGNCRNCSGELDGVCCSSDGLANVQDESGAVVVSGSTAGSLTERAGHRACCL</sequence>
<dbReference type="InterPro" id="IPR051061">
    <property type="entry name" value="Zinc_finger_trans_reg"/>
</dbReference>
<feature type="domain" description="C2H2-type" evidence="8">
    <location>
        <begin position="265"/>
        <end position="294"/>
    </location>
</feature>
<dbReference type="GO" id="GO:0005634">
    <property type="term" value="C:nucleus"/>
    <property type="evidence" value="ECO:0007669"/>
    <property type="project" value="UniProtKB-SubCell"/>
</dbReference>
<dbReference type="PANTHER" id="PTHR46179">
    <property type="entry name" value="ZINC FINGER PROTEIN"/>
    <property type="match status" value="1"/>
</dbReference>
<dbReference type="PANTHER" id="PTHR46179:SF25">
    <property type="entry name" value="METAL RESPONSE ELEMENT-BINDING TRANSCRIPTION FACTOR-1, ISOFORM C"/>
    <property type="match status" value="1"/>
</dbReference>
<feature type="domain" description="C2H2-type" evidence="8">
    <location>
        <begin position="176"/>
        <end position="205"/>
    </location>
</feature>
<evidence type="ECO:0000256" key="5">
    <source>
        <dbReference type="ARBA" id="ARBA00022833"/>
    </source>
</evidence>
<keyword evidence="3" id="KW-0677">Repeat</keyword>
<dbReference type="GO" id="GO:0006357">
    <property type="term" value="P:regulation of transcription by RNA polymerase II"/>
    <property type="evidence" value="ECO:0007669"/>
    <property type="project" value="TreeGrafter"/>
</dbReference>
<dbReference type="AlphaFoldDB" id="A0A1E1XCV4"/>
<evidence type="ECO:0000256" key="4">
    <source>
        <dbReference type="ARBA" id="ARBA00022771"/>
    </source>
</evidence>
<feature type="domain" description="C2H2-type" evidence="8">
    <location>
        <begin position="235"/>
        <end position="264"/>
    </location>
</feature>
<dbReference type="InterPro" id="IPR036236">
    <property type="entry name" value="Znf_C2H2_sf"/>
</dbReference>
<dbReference type="PROSITE" id="PS50157">
    <property type="entry name" value="ZINC_FINGER_C2H2_2"/>
    <property type="match status" value="6"/>
</dbReference>
<evidence type="ECO:0000256" key="3">
    <source>
        <dbReference type="ARBA" id="ARBA00022737"/>
    </source>
</evidence>
<keyword evidence="6" id="KW-0539">Nucleus</keyword>
<evidence type="ECO:0000259" key="8">
    <source>
        <dbReference type="PROSITE" id="PS50157"/>
    </source>
</evidence>
<keyword evidence="2" id="KW-0479">Metal-binding</keyword>
<dbReference type="SMART" id="SM00355">
    <property type="entry name" value="ZnF_C2H2"/>
    <property type="match status" value="6"/>
</dbReference>
<evidence type="ECO:0000256" key="1">
    <source>
        <dbReference type="ARBA" id="ARBA00004123"/>
    </source>
</evidence>
<feature type="domain" description="C2H2-type" evidence="8">
    <location>
        <begin position="205"/>
        <end position="234"/>
    </location>
</feature>
<accession>A0A1E1XCV4</accession>
<dbReference type="InterPro" id="IPR013087">
    <property type="entry name" value="Znf_C2H2_type"/>
</dbReference>
<protein>
    <submittedName>
        <fullName evidence="9">Putative metal-regulatory transcription factor 1</fullName>
    </submittedName>
</protein>
<proteinExistence type="evidence at transcript level"/>
<name>A0A1E1XCV4_9ACAR</name>
<evidence type="ECO:0000256" key="6">
    <source>
        <dbReference type="ARBA" id="ARBA00023242"/>
    </source>
</evidence>
<dbReference type="SUPFAM" id="SSF57667">
    <property type="entry name" value="beta-beta-alpha zinc fingers"/>
    <property type="match status" value="4"/>
</dbReference>
<dbReference type="FunFam" id="3.30.160.60:FF:001102">
    <property type="entry name" value="Transcription factor IIIA"/>
    <property type="match status" value="1"/>
</dbReference>
<dbReference type="EMBL" id="GFAC01002106">
    <property type="protein sequence ID" value="JAT97082.1"/>
    <property type="molecule type" value="mRNA"/>
</dbReference>
<evidence type="ECO:0000256" key="2">
    <source>
        <dbReference type="ARBA" id="ARBA00022723"/>
    </source>
</evidence>
<dbReference type="FunFam" id="3.30.160.60:FF:000072">
    <property type="entry name" value="zinc finger protein 143 isoform X1"/>
    <property type="match status" value="2"/>
</dbReference>
<evidence type="ECO:0000256" key="7">
    <source>
        <dbReference type="PROSITE-ProRule" id="PRU00042"/>
    </source>
</evidence>
<reference evidence="9" key="1">
    <citation type="journal article" date="2017" name="Front. Cell. Infect. Microbiol.">
        <title>The Distinct Transcriptional Response of the Midgut of Amblyomma sculptum and Amblyomma aureolatum Ticks to Rickettsia rickettsii Correlates to Their Differences in Susceptibility to Infection.</title>
        <authorList>
            <person name="Martins L.A."/>
            <person name="Galletti M.F.B.M."/>
            <person name="Ribeiro J.M."/>
            <person name="Fujita A."/>
            <person name="Costa F.B."/>
            <person name="Labruna M.B."/>
            <person name="Daffre S."/>
            <person name="Fogaca A.C."/>
        </authorList>
    </citation>
    <scope>NUCLEOTIDE SEQUENCE</scope>
</reference>
<evidence type="ECO:0000313" key="9">
    <source>
        <dbReference type="EMBL" id="JAT97082.1"/>
    </source>
</evidence>
<comment type="subcellular location">
    <subcellularLocation>
        <location evidence="1">Nucleus</location>
    </subcellularLocation>
</comment>
<keyword evidence="4 7" id="KW-0863">Zinc-finger</keyword>
<keyword evidence="5" id="KW-0862">Zinc</keyword>
<dbReference type="FunFam" id="3.30.160.60:FF:000349">
    <property type="entry name" value="metal regulatory transcription factor 1"/>
    <property type="match status" value="1"/>
</dbReference>
<dbReference type="FunFam" id="3.30.160.60:FF:000397">
    <property type="entry name" value="Metal regulatory transcription factor 1"/>
    <property type="match status" value="1"/>
</dbReference>
<dbReference type="PROSITE" id="PS00028">
    <property type="entry name" value="ZINC_FINGER_C2H2_1"/>
    <property type="match status" value="6"/>
</dbReference>
<dbReference type="GO" id="GO:0008270">
    <property type="term" value="F:zinc ion binding"/>
    <property type="evidence" value="ECO:0007669"/>
    <property type="project" value="UniProtKB-KW"/>
</dbReference>
<organism evidence="9">
    <name type="scientific">Amblyomma aureolatum</name>
    <dbReference type="NCBI Taxonomy" id="187763"/>
    <lineage>
        <taxon>Eukaryota</taxon>
        <taxon>Metazoa</taxon>
        <taxon>Ecdysozoa</taxon>
        <taxon>Arthropoda</taxon>
        <taxon>Chelicerata</taxon>
        <taxon>Arachnida</taxon>
        <taxon>Acari</taxon>
        <taxon>Parasitiformes</taxon>
        <taxon>Ixodida</taxon>
        <taxon>Ixodoidea</taxon>
        <taxon>Ixodidae</taxon>
        <taxon>Amblyomminae</taxon>
        <taxon>Amblyomma</taxon>
    </lineage>
</organism>
<feature type="domain" description="C2H2-type" evidence="8">
    <location>
        <begin position="116"/>
        <end position="145"/>
    </location>
</feature>
<feature type="domain" description="C2H2-type" evidence="8">
    <location>
        <begin position="146"/>
        <end position="175"/>
    </location>
</feature>